<sequence length="63" mass="7246">MTAKLLRTQCYFVNKAKKIETQRTYNRGHNINTTTSSRCHWLSTRSAREAGCGTWCHGLPTRC</sequence>
<accession>A0A2P2MJ83</accession>
<name>A0A2P2MJ83_RHIMU</name>
<dbReference type="AlphaFoldDB" id="A0A2P2MJ83"/>
<keyword evidence="1" id="KW-0648">Protein biosynthesis</keyword>
<dbReference type="GO" id="GO:0003746">
    <property type="term" value="F:translation elongation factor activity"/>
    <property type="evidence" value="ECO:0007669"/>
    <property type="project" value="UniProtKB-KW"/>
</dbReference>
<organism evidence="1">
    <name type="scientific">Rhizophora mucronata</name>
    <name type="common">Asiatic mangrove</name>
    <dbReference type="NCBI Taxonomy" id="61149"/>
    <lineage>
        <taxon>Eukaryota</taxon>
        <taxon>Viridiplantae</taxon>
        <taxon>Streptophyta</taxon>
        <taxon>Embryophyta</taxon>
        <taxon>Tracheophyta</taxon>
        <taxon>Spermatophyta</taxon>
        <taxon>Magnoliopsida</taxon>
        <taxon>eudicotyledons</taxon>
        <taxon>Gunneridae</taxon>
        <taxon>Pentapetalae</taxon>
        <taxon>rosids</taxon>
        <taxon>fabids</taxon>
        <taxon>Malpighiales</taxon>
        <taxon>Rhizophoraceae</taxon>
        <taxon>Rhizophora</taxon>
    </lineage>
</organism>
<proteinExistence type="predicted"/>
<reference evidence="1" key="1">
    <citation type="submission" date="2018-02" db="EMBL/GenBank/DDBJ databases">
        <title>Rhizophora mucronata_Transcriptome.</title>
        <authorList>
            <person name="Meera S.P."/>
            <person name="Sreeshan A."/>
            <person name="Augustine A."/>
        </authorList>
    </citation>
    <scope>NUCLEOTIDE SEQUENCE</scope>
    <source>
        <tissue evidence="1">Leaf</tissue>
    </source>
</reference>
<dbReference type="EMBL" id="GGEC01049802">
    <property type="protein sequence ID" value="MBX30286.1"/>
    <property type="molecule type" value="Transcribed_RNA"/>
</dbReference>
<protein>
    <submittedName>
        <fullName evidence="1">Putative transcription elongation factor SPT5 homolog 1</fullName>
    </submittedName>
</protein>
<evidence type="ECO:0000313" key="1">
    <source>
        <dbReference type="EMBL" id="MBX30286.1"/>
    </source>
</evidence>
<keyword evidence="1" id="KW-0251">Elongation factor</keyword>